<reference evidence="1 2" key="1">
    <citation type="journal article" date="2015" name="J. Biotechnol.">
        <title>Complete genome sequence of a malodorant-producing acetogen, Clostridium scatologenes ATCC 25775(T).</title>
        <authorList>
            <person name="Zhu Z."/>
            <person name="Guo T."/>
            <person name="Zheng H."/>
            <person name="Song T."/>
            <person name="Ouyang P."/>
            <person name="Xie J."/>
        </authorList>
    </citation>
    <scope>NUCLEOTIDE SEQUENCE [LARGE SCALE GENOMIC DNA]</scope>
    <source>
        <strain evidence="1 2">ATCC 25775</strain>
    </source>
</reference>
<keyword evidence="2" id="KW-1185">Reference proteome</keyword>
<dbReference type="STRING" id="1548.CSCA_3259"/>
<accession>A0A0E3M7I3</accession>
<gene>
    <name evidence="1" type="ORF">CSCA_3259</name>
</gene>
<dbReference type="AlphaFoldDB" id="A0A0E3M7I3"/>
<evidence type="ECO:0000313" key="2">
    <source>
        <dbReference type="Proteomes" id="UP000033115"/>
    </source>
</evidence>
<dbReference type="HOGENOM" id="CLU_3342364_0_0_9"/>
<sequence length="37" mass="4406">MSSEKVEEVPFSHYFNVKLFICLKIITKKNKFKNSDI</sequence>
<organism evidence="1 2">
    <name type="scientific">Clostridium scatologenes</name>
    <dbReference type="NCBI Taxonomy" id="1548"/>
    <lineage>
        <taxon>Bacteria</taxon>
        <taxon>Bacillati</taxon>
        <taxon>Bacillota</taxon>
        <taxon>Clostridia</taxon>
        <taxon>Eubacteriales</taxon>
        <taxon>Clostridiaceae</taxon>
        <taxon>Clostridium</taxon>
    </lineage>
</organism>
<protein>
    <submittedName>
        <fullName evidence="1">Uncharacterized protein</fullName>
    </submittedName>
</protein>
<dbReference type="KEGG" id="csq:CSCA_3259"/>
<evidence type="ECO:0000313" key="1">
    <source>
        <dbReference type="EMBL" id="AKA70384.1"/>
    </source>
</evidence>
<dbReference type="Proteomes" id="UP000033115">
    <property type="component" value="Chromosome"/>
</dbReference>
<name>A0A0E3M7I3_CLOSL</name>
<proteinExistence type="predicted"/>
<dbReference type="EMBL" id="CP009933">
    <property type="protein sequence ID" value="AKA70384.1"/>
    <property type="molecule type" value="Genomic_DNA"/>
</dbReference>